<keyword evidence="15" id="KW-1185">Reference proteome</keyword>
<evidence type="ECO:0000259" key="13">
    <source>
        <dbReference type="PROSITE" id="PS50011"/>
    </source>
</evidence>
<gene>
    <name evidence="14" type="ORF">Fcan01_26010</name>
</gene>
<accession>A0A226D344</accession>
<dbReference type="InterPro" id="IPR000719">
    <property type="entry name" value="Prot_kinase_dom"/>
</dbReference>
<evidence type="ECO:0000256" key="1">
    <source>
        <dbReference type="ARBA" id="ARBA00022553"/>
    </source>
</evidence>
<dbReference type="InterPro" id="IPR050198">
    <property type="entry name" value="Non-receptor_tyrosine_kinases"/>
</dbReference>
<dbReference type="GO" id="GO:0071944">
    <property type="term" value="C:cell periphery"/>
    <property type="evidence" value="ECO:0007669"/>
    <property type="project" value="UniProtKB-ARBA"/>
</dbReference>
<evidence type="ECO:0000313" key="14">
    <source>
        <dbReference type="EMBL" id="OXA39248.1"/>
    </source>
</evidence>
<dbReference type="GO" id="GO:0004715">
    <property type="term" value="F:non-membrane spanning protein tyrosine kinase activity"/>
    <property type="evidence" value="ECO:0007669"/>
    <property type="project" value="UniProtKB-EC"/>
</dbReference>
<dbReference type="SUPFAM" id="SSF48403">
    <property type="entry name" value="Ankyrin repeat"/>
    <property type="match status" value="1"/>
</dbReference>
<dbReference type="InterPro" id="IPR000980">
    <property type="entry name" value="SH2"/>
</dbReference>
<dbReference type="InterPro" id="IPR036770">
    <property type="entry name" value="Ankyrin_rpt-contain_sf"/>
</dbReference>
<dbReference type="Gene3D" id="3.30.200.20">
    <property type="entry name" value="Phosphorylase Kinase, domain 1"/>
    <property type="match status" value="1"/>
</dbReference>
<dbReference type="PROSITE" id="PS50011">
    <property type="entry name" value="PROTEIN_KINASE_DOM"/>
    <property type="match status" value="1"/>
</dbReference>
<name>A0A226D344_FOLCA</name>
<dbReference type="PROSITE" id="PS50001">
    <property type="entry name" value="SH2"/>
    <property type="match status" value="1"/>
</dbReference>
<organism evidence="14 15">
    <name type="scientific">Folsomia candida</name>
    <name type="common">Springtail</name>
    <dbReference type="NCBI Taxonomy" id="158441"/>
    <lineage>
        <taxon>Eukaryota</taxon>
        <taxon>Metazoa</taxon>
        <taxon>Ecdysozoa</taxon>
        <taxon>Arthropoda</taxon>
        <taxon>Hexapoda</taxon>
        <taxon>Collembola</taxon>
        <taxon>Entomobryomorpha</taxon>
        <taxon>Isotomoidea</taxon>
        <taxon>Isotomidae</taxon>
        <taxon>Proisotominae</taxon>
        <taxon>Folsomia</taxon>
    </lineage>
</organism>
<dbReference type="Pfam" id="PF00017">
    <property type="entry name" value="SH2"/>
    <property type="match status" value="1"/>
</dbReference>
<dbReference type="Gene3D" id="1.10.510.10">
    <property type="entry name" value="Transferase(Phosphotransferase) domain 1"/>
    <property type="match status" value="1"/>
</dbReference>
<dbReference type="SMART" id="SM00252">
    <property type="entry name" value="SH2"/>
    <property type="match status" value="1"/>
</dbReference>
<keyword evidence="8" id="KW-0727">SH2 domain</keyword>
<dbReference type="GO" id="GO:0005524">
    <property type="term" value="F:ATP binding"/>
    <property type="evidence" value="ECO:0007669"/>
    <property type="project" value="UniProtKB-UniRule"/>
</dbReference>
<dbReference type="SUPFAM" id="SSF55550">
    <property type="entry name" value="SH2 domain"/>
    <property type="match status" value="1"/>
</dbReference>
<dbReference type="STRING" id="158441.A0A226D344"/>
<dbReference type="PANTHER" id="PTHR24418">
    <property type="entry name" value="TYROSINE-PROTEIN KINASE"/>
    <property type="match status" value="1"/>
</dbReference>
<keyword evidence="6 10" id="KW-0829">Tyrosine-protein kinase</keyword>
<evidence type="ECO:0000256" key="7">
    <source>
        <dbReference type="ARBA" id="ARBA00051245"/>
    </source>
</evidence>
<dbReference type="Gene3D" id="1.25.40.20">
    <property type="entry name" value="Ankyrin repeat-containing domain"/>
    <property type="match status" value="1"/>
</dbReference>
<evidence type="ECO:0000256" key="6">
    <source>
        <dbReference type="ARBA" id="ARBA00023137"/>
    </source>
</evidence>
<evidence type="ECO:0000256" key="10">
    <source>
        <dbReference type="RuleBase" id="RU362096"/>
    </source>
</evidence>
<evidence type="ECO:0000256" key="4">
    <source>
        <dbReference type="ARBA" id="ARBA00022777"/>
    </source>
</evidence>
<dbReference type="OrthoDB" id="67310at2759"/>
<feature type="compositionally biased region" description="Low complexity" evidence="11">
    <location>
        <begin position="470"/>
        <end position="487"/>
    </location>
</feature>
<proteinExistence type="inferred from homology"/>
<protein>
    <recommendedName>
        <fullName evidence="10">Tyrosine-protein kinase</fullName>
        <ecNumber evidence="10">2.7.10.2</ecNumber>
    </recommendedName>
</protein>
<dbReference type="AlphaFoldDB" id="A0A226D344"/>
<keyword evidence="1" id="KW-0597">Phosphoprotein</keyword>
<comment type="similarity">
    <text evidence="10">Belongs to the protein kinase superfamily. Tyr protein kinase family.</text>
</comment>
<feature type="region of interest" description="Disordered" evidence="11">
    <location>
        <begin position="470"/>
        <end position="544"/>
    </location>
</feature>
<dbReference type="InterPro" id="IPR008266">
    <property type="entry name" value="Tyr_kinase_AS"/>
</dbReference>
<dbReference type="EC" id="2.7.10.2" evidence="10"/>
<dbReference type="EMBL" id="LNIX01000040">
    <property type="protein sequence ID" value="OXA39248.1"/>
    <property type="molecule type" value="Genomic_DNA"/>
</dbReference>
<dbReference type="GO" id="GO:0002009">
    <property type="term" value="P:morphogenesis of an epithelium"/>
    <property type="evidence" value="ECO:0007669"/>
    <property type="project" value="UniProtKB-ARBA"/>
</dbReference>
<dbReference type="Gene3D" id="3.30.505.10">
    <property type="entry name" value="SH2 domain"/>
    <property type="match status" value="1"/>
</dbReference>
<dbReference type="InterPro" id="IPR036860">
    <property type="entry name" value="SH2_dom_sf"/>
</dbReference>
<dbReference type="FunFam" id="1.10.510.10:FF:000027">
    <property type="entry name" value="Receptor protein-tyrosine kinase"/>
    <property type="match status" value="1"/>
</dbReference>
<feature type="domain" description="Protein kinase" evidence="13">
    <location>
        <begin position="198"/>
        <end position="465"/>
    </location>
</feature>
<evidence type="ECO:0000313" key="15">
    <source>
        <dbReference type="Proteomes" id="UP000198287"/>
    </source>
</evidence>
<sequence>MVREEGSFLVRESSSSVGDYAVSVLSAGVVHHVQIQRHEGDAFFSIAGGPIIHGLDELIKYYQSPSSLGDDDILLQKAIIKSPPPPDGRHTVRILLQDGNANPQIRRNDNGWVPMHEAAFRGHLMCVAILREYYAPLRPRTLDHKLPIHLAIEENKVETIQFFDTVKSRKAISNRDDWYHGRLGRQEALKKRIPHELVELGESLGGGEYGEVFEGKLTMGNSGTVIDVAVKTLKNDEGQMNEWTMKEFLREAKVMMELEHEHIVKIIGITCEPKIFMVQELLALGSLQAFLLDHPDQVMPDRDLRKWAHEIAKGMVYLQRKRFVHRDLAARNILLSKDRVAKISDFGLSRALGGNSDYYTATHGGRWPIKWYAPESCSHGTFSHASDVWSFAVTLWELYSFGETPFGQETTGREVIEMVERGERLDKPKHCPDKIYSVMKKCWNMDPDLRPTFTFLENFFANPILAAMVPSSTESSTTPEQPSSSQQHVHDDNLMIDLNDNNDGGGVTYTNTIERPRPRPSVPGGTATGSLSSSDKRSIQSDNN</sequence>
<dbReference type="InterPro" id="IPR020635">
    <property type="entry name" value="Tyr_kinase_cat_dom"/>
</dbReference>
<reference evidence="14 15" key="1">
    <citation type="submission" date="2015-12" db="EMBL/GenBank/DDBJ databases">
        <title>The genome of Folsomia candida.</title>
        <authorList>
            <person name="Faddeeva A."/>
            <person name="Derks M.F."/>
            <person name="Anvar Y."/>
            <person name="Smit S."/>
            <person name="Van Straalen N."/>
            <person name="Roelofs D."/>
        </authorList>
    </citation>
    <scope>NUCLEOTIDE SEQUENCE [LARGE SCALE GENOMIC DNA]</scope>
    <source>
        <strain evidence="14 15">VU population</strain>
        <tissue evidence="14">Whole body</tissue>
    </source>
</reference>
<dbReference type="Pfam" id="PF07714">
    <property type="entry name" value="PK_Tyr_Ser-Thr"/>
    <property type="match status" value="1"/>
</dbReference>
<dbReference type="SMART" id="SM00219">
    <property type="entry name" value="TyrKc"/>
    <property type="match status" value="1"/>
</dbReference>
<dbReference type="InterPro" id="IPR017441">
    <property type="entry name" value="Protein_kinase_ATP_BS"/>
</dbReference>
<dbReference type="GO" id="GO:0007165">
    <property type="term" value="P:signal transduction"/>
    <property type="evidence" value="ECO:0007669"/>
    <property type="project" value="UniProtKB-ARBA"/>
</dbReference>
<evidence type="ECO:0000256" key="2">
    <source>
        <dbReference type="ARBA" id="ARBA00022679"/>
    </source>
</evidence>
<dbReference type="OMA" id="NICQIAI"/>
<feature type="binding site" evidence="9">
    <location>
        <position position="231"/>
    </location>
    <ligand>
        <name>ATP</name>
        <dbReference type="ChEBI" id="CHEBI:30616"/>
    </ligand>
</feature>
<evidence type="ECO:0000256" key="9">
    <source>
        <dbReference type="PROSITE-ProRule" id="PRU10141"/>
    </source>
</evidence>
<comment type="caution">
    <text evidence="14">The sequence shown here is derived from an EMBL/GenBank/DDBJ whole genome shotgun (WGS) entry which is preliminary data.</text>
</comment>
<comment type="catalytic activity">
    <reaction evidence="7 10">
        <text>L-tyrosyl-[protein] + ATP = O-phospho-L-tyrosyl-[protein] + ADP + H(+)</text>
        <dbReference type="Rhea" id="RHEA:10596"/>
        <dbReference type="Rhea" id="RHEA-COMP:10136"/>
        <dbReference type="Rhea" id="RHEA-COMP:20101"/>
        <dbReference type="ChEBI" id="CHEBI:15378"/>
        <dbReference type="ChEBI" id="CHEBI:30616"/>
        <dbReference type="ChEBI" id="CHEBI:46858"/>
        <dbReference type="ChEBI" id="CHEBI:61978"/>
        <dbReference type="ChEBI" id="CHEBI:456216"/>
        <dbReference type="EC" id="2.7.10.2"/>
    </reaction>
</comment>
<keyword evidence="5 9" id="KW-0067">ATP-binding</keyword>
<dbReference type="PROSITE" id="PS00107">
    <property type="entry name" value="PROTEIN_KINASE_ATP"/>
    <property type="match status" value="1"/>
</dbReference>
<dbReference type="Proteomes" id="UP000198287">
    <property type="component" value="Unassembled WGS sequence"/>
</dbReference>
<dbReference type="InterPro" id="IPR001245">
    <property type="entry name" value="Ser-Thr/Tyr_kinase_cat_dom"/>
</dbReference>
<evidence type="ECO:0000256" key="3">
    <source>
        <dbReference type="ARBA" id="ARBA00022741"/>
    </source>
</evidence>
<evidence type="ECO:0000256" key="8">
    <source>
        <dbReference type="PROSITE-ProRule" id="PRU00191"/>
    </source>
</evidence>
<keyword evidence="3 9" id="KW-0547">Nucleotide-binding</keyword>
<evidence type="ECO:0000256" key="11">
    <source>
        <dbReference type="SAM" id="MobiDB-lite"/>
    </source>
</evidence>
<dbReference type="InterPro" id="IPR011009">
    <property type="entry name" value="Kinase-like_dom_sf"/>
</dbReference>
<keyword evidence="2 10" id="KW-0808">Transferase</keyword>
<keyword evidence="4 10" id="KW-0418">Kinase</keyword>
<dbReference type="SUPFAM" id="SSF56112">
    <property type="entry name" value="Protein kinase-like (PK-like)"/>
    <property type="match status" value="1"/>
</dbReference>
<evidence type="ECO:0000259" key="12">
    <source>
        <dbReference type="PROSITE" id="PS50001"/>
    </source>
</evidence>
<dbReference type="PRINTS" id="PR00109">
    <property type="entry name" value="TYRKINASE"/>
</dbReference>
<feature type="compositionally biased region" description="Basic and acidic residues" evidence="11">
    <location>
        <begin position="534"/>
        <end position="544"/>
    </location>
</feature>
<dbReference type="PROSITE" id="PS00109">
    <property type="entry name" value="PROTEIN_KINASE_TYR"/>
    <property type="match status" value="1"/>
</dbReference>
<feature type="domain" description="SH2" evidence="12">
    <location>
        <begin position="1"/>
        <end position="63"/>
    </location>
</feature>
<evidence type="ECO:0000256" key="5">
    <source>
        <dbReference type="ARBA" id="ARBA00022840"/>
    </source>
</evidence>